<dbReference type="PANTHER" id="PTHR11841:SF1">
    <property type="entry name" value="REELIN"/>
    <property type="match status" value="1"/>
</dbReference>
<comment type="subunit">
    <text evidence="15">Oligomer of disulfide-linked homodimers.</text>
</comment>
<protein>
    <recommendedName>
        <fullName evidence="14">Reelin</fullName>
    </recommendedName>
</protein>
<dbReference type="FunFam" id="2.60.120.260:FF:000003">
    <property type="entry name" value="Reelin"/>
    <property type="match status" value="1"/>
</dbReference>
<evidence type="ECO:0000256" key="5">
    <source>
        <dbReference type="ARBA" id="ARBA00022670"/>
    </source>
</evidence>
<evidence type="ECO:0000256" key="8">
    <source>
        <dbReference type="ARBA" id="ARBA00022825"/>
    </source>
</evidence>
<keyword evidence="12" id="KW-0325">Glycoprotein</keyword>
<evidence type="ECO:0000256" key="9">
    <source>
        <dbReference type="ARBA" id="ARBA00022833"/>
    </source>
</evidence>
<evidence type="ECO:0000256" key="3">
    <source>
        <dbReference type="ARBA" id="ARBA00022525"/>
    </source>
</evidence>
<evidence type="ECO:0000256" key="12">
    <source>
        <dbReference type="ARBA" id="ARBA00023180"/>
    </source>
</evidence>
<dbReference type="PANTHER" id="PTHR11841">
    <property type="entry name" value="REELIN"/>
    <property type="match status" value="1"/>
</dbReference>
<dbReference type="InterPro" id="IPR034968">
    <property type="entry name" value="Reelin"/>
</dbReference>
<proteinExistence type="inferred from homology"/>
<evidence type="ECO:0000256" key="2">
    <source>
        <dbReference type="ARBA" id="ARBA00022473"/>
    </source>
</evidence>
<evidence type="ECO:0000256" key="11">
    <source>
        <dbReference type="ARBA" id="ARBA00022889"/>
    </source>
</evidence>
<evidence type="ECO:0000256" key="16">
    <source>
        <dbReference type="ARBA" id="ARBA00046064"/>
    </source>
</evidence>
<evidence type="ECO:0000256" key="13">
    <source>
        <dbReference type="ARBA" id="ARBA00023773"/>
    </source>
</evidence>
<dbReference type="FunFam" id="2.10.25.10:FF:000001">
    <property type="entry name" value="Tenascin C"/>
    <property type="match status" value="1"/>
</dbReference>
<reference evidence="17" key="1">
    <citation type="submission" date="2014-12" db="EMBL/GenBank/DDBJ databases">
        <title>Insight into the proteome of Arion vulgaris.</title>
        <authorList>
            <person name="Aradska J."/>
            <person name="Bulat T."/>
            <person name="Smidak R."/>
            <person name="Sarate P."/>
            <person name="Gangsoo J."/>
            <person name="Sialana F."/>
            <person name="Bilban M."/>
            <person name="Lubec G."/>
        </authorList>
    </citation>
    <scope>NUCLEOTIDE SEQUENCE</scope>
    <source>
        <tissue evidence="17">Skin</tissue>
    </source>
</reference>
<dbReference type="GO" id="GO:0007155">
    <property type="term" value="P:cell adhesion"/>
    <property type="evidence" value="ECO:0007669"/>
    <property type="project" value="UniProtKB-KW"/>
</dbReference>
<evidence type="ECO:0000256" key="14">
    <source>
        <dbReference type="ARBA" id="ARBA00023900"/>
    </source>
</evidence>
<dbReference type="GO" id="GO:0006508">
    <property type="term" value="P:proteolysis"/>
    <property type="evidence" value="ECO:0007669"/>
    <property type="project" value="UniProtKB-KW"/>
</dbReference>
<evidence type="ECO:0000256" key="1">
    <source>
        <dbReference type="ARBA" id="ARBA00004498"/>
    </source>
</evidence>
<keyword evidence="6" id="KW-0479">Metal-binding</keyword>
<evidence type="ECO:0000256" key="4">
    <source>
        <dbReference type="ARBA" id="ARBA00022530"/>
    </source>
</evidence>
<keyword evidence="3" id="KW-0964">Secreted</keyword>
<dbReference type="Pfam" id="PF21471">
    <property type="entry name" value="Reelin_subrepeat-B"/>
    <property type="match status" value="2"/>
</dbReference>
<comment type="function">
    <text evidence="16">Extracellular matrix serine protease secreted by pioneer neurons that plays a role in layering of neurons in the cerebral cortex and cerebellum by coordinating cell positioning during neurodevelopment. Regulates microtubule function in neurons and neuronal migration. Binding to the extracellular domains of lipoprotein receptors VLDLR and LRP8/APOER2 induces tyrosine phosphorylation of DAB1 and modulation of TAU phosphorylation. Affects migration of sympathetic preganglionic neurons in the spinal cord, where it seems to act as a barrier to neuronal migration. Enzymatic activity is important for the modulation of cell adhesion.</text>
</comment>
<sequence length="307" mass="33950">PGAQTNITQIRWWQPSRNGKYNEDWAIDQIYIGGNSHGAVMLQDDPSQPLTTTWLEHPGAKVEQFCGSESVTLHFKDKETERYASTADVMVGDCALLQFELALGCGVAKGKNQECFDVTLEFSLDMGKTWNLLKPACLPTLNGCGSYHAGSIFSSDAYIGWHRVTVPIPKSAWSTQTRFRIYQAPGFSIDQTWAVQHLHVGCACPNGCSGHGRCLENECVCDEHWNGTDCSSAEVTLPSLLVEDFLGKYNENNWEKVVGGTVAQPCRPVAVGDALHFKGPCTRLLQTKLLDLRPAMLIQSSEMRVFF</sequence>
<feature type="non-terminal residue" evidence="17">
    <location>
        <position position="1"/>
    </location>
</feature>
<comment type="subcellular location">
    <subcellularLocation>
        <location evidence="1">Secreted</location>
        <location evidence="1">Extracellular space</location>
        <location evidence="1">Extracellular matrix</location>
    </subcellularLocation>
</comment>
<dbReference type="Gene3D" id="2.60.120.260">
    <property type="entry name" value="Galactose-binding domain-like"/>
    <property type="match status" value="3"/>
</dbReference>
<comment type="similarity">
    <text evidence="13">Belongs to the reelin family.</text>
</comment>
<evidence type="ECO:0000256" key="7">
    <source>
        <dbReference type="ARBA" id="ARBA00022801"/>
    </source>
</evidence>
<keyword evidence="11" id="KW-0130">Cell adhesion</keyword>
<keyword evidence="5" id="KW-0645">Protease</keyword>
<dbReference type="GO" id="GO:0008236">
    <property type="term" value="F:serine-type peptidase activity"/>
    <property type="evidence" value="ECO:0007669"/>
    <property type="project" value="UniProtKB-KW"/>
</dbReference>
<dbReference type="EMBL" id="HACG01031868">
    <property type="protein sequence ID" value="CEK78733.1"/>
    <property type="molecule type" value="Transcribed_RNA"/>
</dbReference>
<name>A0A0B7AD72_9EUPU</name>
<keyword evidence="4" id="KW-0272">Extracellular matrix</keyword>
<evidence type="ECO:0000256" key="15">
    <source>
        <dbReference type="ARBA" id="ARBA00044961"/>
    </source>
</evidence>
<dbReference type="InterPro" id="IPR049419">
    <property type="entry name" value="Reelin_subrepeat-B"/>
</dbReference>
<keyword evidence="2" id="KW-0217">Developmental protein</keyword>
<accession>A0A0B7AD72</accession>
<dbReference type="GO" id="GO:0070325">
    <property type="term" value="F:lipoprotein particle receptor binding"/>
    <property type="evidence" value="ECO:0007669"/>
    <property type="project" value="InterPro"/>
</dbReference>
<evidence type="ECO:0000256" key="10">
    <source>
        <dbReference type="ARBA" id="ARBA00022837"/>
    </source>
</evidence>
<dbReference type="GO" id="GO:0001764">
    <property type="term" value="P:neuron migration"/>
    <property type="evidence" value="ECO:0007669"/>
    <property type="project" value="InterPro"/>
</dbReference>
<keyword evidence="7" id="KW-0378">Hydrolase</keyword>
<keyword evidence="8" id="KW-0720">Serine protease</keyword>
<keyword evidence="9" id="KW-0862">Zinc</keyword>
<organism evidence="17">
    <name type="scientific">Arion vulgaris</name>
    <dbReference type="NCBI Taxonomy" id="1028688"/>
    <lineage>
        <taxon>Eukaryota</taxon>
        <taxon>Metazoa</taxon>
        <taxon>Spiralia</taxon>
        <taxon>Lophotrochozoa</taxon>
        <taxon>Mollusca</taxon>
        <taxon>Gastropoda</taxon>
        <taxon>Heterobranchia</taxon>
        <taxon>Euthyneura</taxon>
        <taxon>Panpulmonata</taxon>
        <taxon>Eupulmonata</taxon>
        <taxon>Stylommatophora</taxon>
        <taxon>Helicina</taxon>
        <taxon>Arionoidea</taxon>
        <taxon>Arionidae</taxon>
        <taxon>Arion</taxon>
    </lineage>
</organism>
<dbReference type="GO" id="GO:0046872">
    <property type="term" value="F:metal ion binding"/>
    <property type="evidence" value="ECO:0007669"/>
    <property type="project" value="UniProtKB-KW"/>
</dbReference>
<dbReference type="Pfam" id="PF23106">
    <property type="entry name" value="EGF_Teneurin"/>
    <property type="match status" value="1"/>
</dbReference>
<evidence type="ECO:0000256" key="6">
    <source>
        <dbReference type="ARBA" id="ARBA00022723"/>
    </source>
</evidence>
<dbReference type="AlphaFoldDB" id="A0A0B7AD72"/>
<gene>
    <name evidence="17" type="primary">ORF111655</name>
</gene>
<dbReference type="GO" id="GO:0007417">
    <property type="term" value="P:central nervous system development"/>
    <property type="evidence" value="ECO:0007669"/>
    <property type="project" value="InterPro"/>
</dbReference>
<evidence type="ECO:0000313" key="17">
    <source>
        <dbReference type="EMBL" id="CEK78733.1"/>
    </source>
</evidence>
<keyword evidence="10" id="KW-0106">Calcium</keyword>